<gene>
    <name evidence="2" type="ORF">SAMN04489707_10418</name>
</gene>
<dbReference type="AlphaFoldDB" id="A0A1I7K910"/>
<feature type="signal peptide" evidence="1">
    <location>
        <begin position="1"/>
        <end position="22"/>
    </location>
</feature>
<dbReference type="STRING" id="343013.SAMN04489707_10418"/>
<name>A0A1I7K910_9BURK</name>
<organism evidence="2 3">
    <name type="scientific">Paenacidovorax caeni</name>
    <dbReference type="NCBI Taxonomy" id="343013"/>
    <lineage>
        <taxon>Bacteria</taxon>
        <taxon>Pseudomonadati</taxon>
        <taxon>Pseudomonadota</taxon>
        <taxon>Betaproteobacteria</taxon>
        <taxon>Burkholderiales</taxon>
        <taxon>Comamonadaceae</taxon>
        <taxon>Paenacidovorax</taxon>
    </lineage>
</organism>
<dbReference type="Proteomes" id="UP000183656">
    <property type="component" value="Unassembled WGS sequence"/>
</dbReference>
<keyword evidence="3" id="KW-1185">Reference proteome</keyword>
<reference evidence="2 3" key="1">
    <citation type="submission" date="2016-10" db="EMBL/GenBank/DDBJ databases">
        <authorList>
            <person name="de Groot N.N."/>
        </authorList>
    </citation>
    <scope>NUCLEOTIDE SEQUENCE [LARGE SCALE GENOMIC DNA]</scope>
    <source>
        <strain evidence="2 3">R-24608</strain>
    </source>
</reference>
<dbReference type="EMBL" id="FPBX01000041">
    <property type="protein sequence ID" value="SFU93909.1"/>
    <property type="molecule type" value="Genomic_DNA"/>
</dbReference>
<dbReference type="PROSITE" id="PS51257">
    <property type="entry name" value="PROKAR_LIPOPROTEIN"/>
    <property type="match status" value="1"/>
</dbReference>
<feature type="chain" id="PRO_5010166145" description="Sporulation related domain-containing protein" evidence="1">
    <location>
        <begin position="23"/>
        <end position="157"/>
    </location>
</feature>
<sequence length="157" mass="16622">MQLRFPPYVLALCACVCMSAQAQTAPALAPGQQLNAQQLQAMGPLQSVSIGGQKYRVLPAQKAGGDGRASYLVDASGKVGRTFHEVLIVGLPTAQVRQQLGASLSQAQAVKYYEHTQTTLLRYATLEQAAAAQAQISAALPGATVHLPVRFSQPQLH</sequence>
<proteinExistence type="predicted"/>
<evidence type="ECO:0000313" key="2">
    <source>
        <dbReference type="EMBL" id="SFU93909.1"/>
    </source>
</evidence>
<evidence type="ECO:0008006" key="4">
    <source>
        <dbReference type="Google" id="ProtNLM"/>
    </source>
</evidence>
<accession>A0A1I7K910</accession>
<dbReference type="RefSeq" id="WP_054257611.1">
    <property type="nucleotide sequence ID" value="NZ_CYIG01000046.1"/>
</dbReference>
<keyword evidence="1" id="KW-0732">Signal</keyword>
<protein>
    <recommendedName>
        <fullName evidence="4">Sporulation related domain-containing protein</fullName>
    </recommendedName>
</protein>
<evidence type="ECO:0000256" key="1">
    <source>
        <dbReference type="SAM" id="SignalP"/>
    </source>
</evidence>
<evidence type="ECO:0000313" key="3">
    <source>
        <dbReference type="Proteomes" id="UP000183656"/>
    </source>
</evidence>